<dbReference type="EMBL" id="BGPR01148989">
    <property type="protein sequence ID" value="GBN81590.1"/>
    <property type="molecule type" value="Genomic_DNA"/>
</dbReference>
<dbReference type="AlphaFoldDB" id="A0A4Y2S2Z1"/>
<organism evidence="2 3">
    <name type="scientific">Araneus ventricosus</name>
    <name type="common">Orbweaver spider</name>
    <name type="synonym">Epeira ventricosa</name>
    <dbReference type="NCBI Taxonomy" id="182803"/>
    <lineage>
        <taxon>Eukaryota</taxon>
        <taxon>Metazoa</taxon>
        <taxon>Ecdysozoa</taxon>
        <taxon>Arthropoda</taxon>
        <taxon>Chelicerata</taxon>
        <taxon>Arachnida</taxon>
        <taxon>Araneae</taxon>
        <taxon>Araneomorphae</taxon>
        <taxon>Entelegynae</taxon>
        <taxon>Araneoidea</taxon>
        <taxon>Araneidae</taxon>
        <taxon>Araneus</taxon>
    </lineage>
</organism>
<name>A0A4Y2S2Z1_ARAVE</name>
<dbReference type="Proteomes" id="UP000499080">
    <property type="component" value="Unassembled WGS sequence"/>
</dbReference>
<feature type="compositionally biased region" description="Polar residues" evidence="1">
    <location>
        <begin position="71"/>
        <end position="80"/>
    </location>
</feature>
<reference evidence="2 3" key="1">
    <citation type="journal article" date="2019" name="Sci. Rep.">
        <title>Orb-weaving spider Araneus ventricosus genome elucidates the spidroin gene catalogue.</title>
        <authorList>
            <person name="Kono N."/>
            <person name="Nakamura H."/>
            <person name="Ohtoshi R."/>
            <person name="Moran D.A.P."/>
            <person name="Shinohara A."/>
            <person name="Yoshida Y."/>
            <person name="Fujiwara M."/>
            <person name="Mori M."/>
            <person name="Tomita M."/>
            <person name="Arakawa K."/>
        </authorList>
    </citation>
    <scope>NUCLEOTIDE SEQUENCE [LARGE SCALE GENOMIC DNA]</scope>
</reference>
<gene>
    <name evidence="2" type="ORF">AVEN_256600_1</name>
</gene>
<feature type="compositionally biased region" description="Acidic residues" evidence="1">
    <location>
        <begin position="27"/>
        <end position="51"/>
    </location>
</feature>
<keyword evidence="3" id="KW-1185">Reference proteome</keyword>
<sequence>MHRARGVTHEEILKELQRIDEIDLGDSEISDFDRDEEYVLPETNNSDDESEISSHHDSDCHESNSSDNECSETNLQASINSRHKHGRGSTRMFLAALVENVA</sequence>
<feature type="region of interest" description="Disordered" evidence="1">
    <location>
        <begin position="27"/>
        <end position="89"/>
    </location>
</feature>
<evidence type="ECO:0000313" key="3">
    <source>
        <dbReference type="Proteomes" id="UP000499080"/>
    </source>
</evidence>
<comment type="caution">
    <text evidence="2">The sequence shown here is derived from an EMBL/GenBank/DDBJ whole genome shotgun (WGS) entry which is preliminary data.</text>
</comment>
<evidence type="ECO:0000256" key="1">
    <source>
        <dbReference type="SAM" id="MobiDB-lite"/>
    </source>
</evidence>
<proteinExistence type="predicted"/>
<feature type="compositionally biased region" description="Basic and acidic residues" evidence="1">
    <location>
        <begin position="52"/>
        <end position="64"/>
    </location>
</feature>
<protein>
    <submittedName>
        <fullName evidence="2">Uncharacterized protein</fullName>
    </submittedName>
</protein>
<accession>A0A4Y2S2Z1</accession>
<evidence type="ECO:0000313" key="2">
    <source>
        <dbReference type="EMBL" id="GBN81590.1"/>
    </source>
</evidence>